<evidence type="ECO:0000313" key="2">
    <source>
        <dbReference type="Proteomes" id="UP000053259"/>
    </source>
</evidence>
<sequence>MIDATGALVYKPEYEHESIHYKESAISGAYAGCKLNVPDEDPVDEYIRGKIKAMLDLVEQSVQSRVRSVNDALTIGLAQAVKVFYAATAPVTDGYRNVVAAPSRLHARLNKEKQAIKAELELIRLRLAEARL</sequence>
<keyword evidence="2" id="KW-1185">Reference proteome</keyword>
<dbReference type="HOGENOM" id="CLU_1918688_0_0_1"/>
<accession>A0A0D1Z650</accession>
<organism evidence="1 2">
    <name type="scientific">Verruconis gallopava</name>
    <dbReference type="NCBI Taxonomy" id="253628"/>
    <lineage>
        <taxon>Eukaryota</taxon>
        <taxon>Fungi</taxon>
        <taxon>Dikarya</taxon>
        <taxon>Ascomycota</taxon>
        <taxon>Pezizomycotina</taxon>
        <taxon>Dothideomycetes</taxon>
        <taxon>Pleosporomycetidae</taxon>
        <taxon>Venturiales</taxon>
        <taxon>Sympoventuriaceae</taxon>
        <taxon>Verruconis</taxon>
    </lineage>
</organism>
<dbReference type="InParanoid" id="A0A0D1Z650"/>
<dbReference type="Proteomes" id="UP000053259">
    <property type="component" value="Unassembled WGS sequence"/>
</dbReference>
<protein>
    <submittedName>
        <fullName evidence="1">Uncharacterized protein</fullName>
    </submittedName>
</protein>
<dbReference type="AlphaFoldDB" id="A0A0D1Z650"/>
<evidence type="ECO:0000313" key="1">
    <source>
        <dbReference type="EMBL" id="KIW08432.1"/>
    </source>
</evidence>
<dbReference type="GeneID" id="27309308"/>
<dbReference type="VEuPathDB" id="FungiDB:PV09_01335"/>
<name>A0A0D1Z650_9PEZI</name>
<gene>
    <name evidence="1" type="ORF">PV09_01335</name>
</gene>
<reference evidence="1 2" key="1">
    <citation type="submission" date="2015-01" db="EMBL/GenBank/DDBJ databases">
        <title>The Genome Sequence of Ochroconis gallopava CBS43764.</title>
        <authorList>
            <consortium name="The Broad Institute Genomics Platform"/>
            <person name="Cuomo C."/>
            <person name="de Hoog S."/>
            <person name="Gorbushina A."/>
            <person name="Stielow B."/>
            <person name="Teixiera M."/>
            <person name="Abouelleil A."/>
            <person name="Chapman S.B."/>
            <person name="Priest M."/>
            <person name="Young S.K."/>
            <person name="Wortman J."/>
            <person name="Nusbaum C."/>
            <person name="Birren B."/>
        </authorList>
    </citation>
    <scope>NUCLEOTIDE SEQUENCE [LARGE SCALE GENOMIC DNA]</scope>
    <source>
        <strain evidence="1 2">CBS 43764</strain>
    </source>
</reference>
<proteinExistence type="predicted"/>
<dbReference type="RefSeq" id="XP_016218301.1">
    <property type="nucleotide sequence ID" value="XM_016354206.1"/>
</dbReference>
<dbReference type="EMBL" id="KN847531">
    <property type="protein sequence ID" value="KIW08432.1"/>
    <property type="molecule type" value="Genomic_DNA"/>
</dbReference>